<name>A0A162AF29_DAUCS</name>
<reference evidence="1" key="1">
    <citation type="journal article" date="2016" name="Nat. Genet.">
        <title>A high-quality carrot genome assembly provides new insights into carotenoid accumulation and asterid genome evolution.</title>
        <authorList>
            <person name="Iorizzo M."/>
            <person name="Ellison S."/>
            <person name="Senalik D."/>
            <person name="Zeng P."/>
            <person name="Satapoomin P."/>
            <person name="Huang J."/>
            <person name="Bowman M."/>
            <person name="Iovene M."/>
            <person name="Sanseverino W."/>
            <person name="Cavagnaro P."/>
            <person name="Yildiz M."/>
            <person name="Macko-Podgorni A."/>
            <person name="Moranska E."/>
            <person name="Grzebelus E."/>
            <person name="Grzebelus D."/>
            <person name="Ashrafi H."/>
            <person name="Zheng Z."/>
            <person name="Cheng S."/>
            <person name="Spooner D."/>
            <person name="Van Deynze A."/>
            <person name="Simon P."/>
        </authorList>
    </citation>
    <scope>NUCLEOTIDE SEQUENCE [LARGE SCALE GENOMIC DNA]</scope>
    <source>
        <tissue evidence="1">Leaf</tissue>
    </source>
</reference>
<evidence type="ECO:0000313" key="1">
    <source>
        <dbReference type="EMBL" id="KZM99920.1"/>
    </source>
</evidence>
<accession>A0A162AF29</accession>
<proteinExistence type="predicted"/>
<dbReference type="EMBL" id="LNRQ01000003">
    <property type="protein sequence ID" value="KZM99920.1"/>
    <property type="molecule type" value="Genomic_DNA"/>
</dbReference>
<dbReference type="Gramene" id="KZM99920">
    <property type="protein sequence ID" value="KZM99920"/>
    <property type="gene ID" value="DCAR_008675"/>
</dbReference>
<gene>
    <name evidence="1" type="ORF">DCAR_008675</name>
</gene>
<dbReference type="AlphaFoldDB" id="A0A162AF29"/>
<protein>
    <submittedName>
        <fullName evidence="1">Uncharacterized protein</fullName>
    </submittedName>
</protein>
<organism evidence="1">
    <name type="scientific">Daucus carota subsp. sativus</name>
    <name type="common">Carrot</name>
    <dbReference type="NCBI Taxonomy" id="79200"/>
    <lineage>
        <taxon>Eukaryota</taxon>
        <taxon>Viridiplantae</taxon>
        <taxon>Streptophyta</taxon>
        <taxon>Embryophyta</taxon>
        <taxon>Tracheophyta</taxon>
        <taxon>Spermatophyta</taxon>
        <taxon>Magnoliopsida</taxon>
        <taxon>eudicotyledons</taxon>
        <taxon>Gunneridae</taxon>
        <taxon>Pentapetalae</taxon>
        <taxon>asterids</taxon>
        <taxon>campanulids</taxon>
        <taxon>Apiales</taxon>
        <taxon>Apiaceae</taxon>
        <taxon>Apioideae</taxon>
        <taxon>Scandiceae</taxon>
        <taxon>Daucinae</taxon>
        <taxon>Daucus</taxon>
        <taxon>Daucus sect. Daucus</taxon>
    </lineage>
</organism>
<comment type="caution">
    <text evidence="1">The sequence shown here is derived from an EMBL/GenBank/DDBJ whole genome shotgun (WGS) entry which is preliminary data.</text>
</comment>
<sequence length="101" mass="10936">MGNSVEQVGCAKGETEKLSRGETRLDAAMSWTSNLVGKRVSLVVAAQADRKIELSFVALEADMGSFAALAFARHSHYSTPFLRAADTEFGRKKNGLFILSI</sequence>